<dbReference type="AlphaFoldDB" id="A0A3B3BTB5"/>
<reference evidence="2" key="1">
    <citation type="submission" date="2025-08" db="UniProtKB">
        <authorList>
            <consortium name="Ensembl"/>
        </authorList>
    </citation>
    <scope>IDENTIFICATION</scope>
</reference>
<evidence type="ECO:0000313" key="2">
    <source>
        <dbReference type="Ensembl" id="ENSOMEP00000008037.1"/>
    </source>
</evidence>
<evidence type="ECO:0000256" key="1">
    <source>
        <dbReference type="SAM" id="MobiDB-lite"/>
    </source>
</evidence>
<proteinExistence type="predicted"/>
<evidence type="ECO:0000313" key="3">
    <source>
        <dbReference type="Proteomes" id="UP000261560"/>
    </source>
</evidence>
<dbReference type="Ensembl" id="ENSOMET00000003109.1">
    <property type="protein sequence ID" value="ENSOMEP00000008037.1"/>
    <property type="gene ID" value="ENSOMEG00000009186.1"/>
</dbReference>
<dbReference type="GeneTree" id="ENSGT01100000263723"/>
<protein>
    <submittedName>
        <fullName evidence="2">Uncharacterized protein</fullName>
    </submittedName>
</protein>
<sequence length="92" mass="9941">MLYLSSGCCSASGRYGAVTPAIGTLGQWVRKMKMASRLTMAHIMQKRMMPRQRRKVPPPPAGTTIRAAAPPAKKPIHQAPTQWGLSGVISVL</sequence>
<dbReference type="OMA" id="QSMQKRM"/>
<dbReference type="PaxDb" id="30732-ENSOMEP00000008037"/>
<keyword evidence="3" id="KW-1185">Reference proteome</keyword>
<reference evidence="2" key="2">
    <citation type="submission" date="2025-09" db="UniProtKB">
        <authorList>
            <consortium name="Ensembl"/>
        </authorList>
    </citation>
    <scope>IDENTIFICATION</scope>
</reference>
<accession>A0A3B3BTB5</accession>
<name>A0A3B3BTB5_ORYME</name>
<feature type="region of interest" description="Disordered" evidence="1">
    <location>
        <begin position="47"/>
        <end position="79"/>
    </location>
</feature>
<organism evidence="2 3">
    <name type="scientific">Oryzias melastigma</name>
    <name type="common">Marine medaka</name>
    <dbReference type="NCBI Taxonomy" id="30732"/>
    <lineage>
        <taxon>Eukaryota</taxon>
        <taxon>Metazoa</taxon>
        <taxon>Chordata</taxon>
        <taxon>Craniata</taxon>
        <taxon>Vertebrata</taxon>
        <taxon>Euteleostomi</taxon>
        <taxon>Actinopterygii</taxon>
        <taxon>Neopterygii</taxon>
        <taxon>Teleostei</taxon>
        <taxon>Neoteleostei</taxon>
        <taxon>Acanthomorphata</taxon>
        <taxon>Ovalentaria</taxon>
        <taxon>Atherinomorphae</taxon>
        <taxon>Beloniformes</taxon>
        <taxon>Adrianichthyidae</taxon>
        <taxon>Oryziinae</taxon>
        <taxon>Oryzias</taxon>
    </lineage>
</organism>
<dbReference type="Proteomes" id="UP000261560">
    <property type="component" value="Unplaced"/>
</dbReference>
<feature type="compositionally biased region" description="Basic residues" evidence="1">
    <location>
        <begin position="47"/>
        <end position="56"/>
    </location>
</feature>